<evidence type="ECO:0000313" key="2">
    <source>
        <dbReference type="EMBL" id="GAF27275.1"/>
    </source>
</evidence>
<dbReference type="Proteomes" id="UP000063718">
    <property type="component" value="Unassembled WGS sequence"/>
</dbReference>
<accession>A0A0S6UJW6</accession>
<evidence type="ECO:0000256" key="1">
    <source>
        <dbReference type="SAM" id="MobiDB-lite"/>
    </source>
</evidence>
<dbReference type="AlphaFoldDB" id="A0A0S6UJW6"/>
<sequence>MPGKGAPGPAAGPVGGAVPRRVGVPVPVLARRCLNGGRHGDGSPETRTGQRPGAGPGARPGGLPGVPGLPVLRVEAEGELGSLLEKLTTILPCFSPAGPGERRVNYRPAGETGRPCRRKRDGGCCRRRGRNGCRGREAFAGASPGPGRILAGGPGAGPFPGQYRTSSHTPGRFKTPGPATPGVICQGVSAAAGQLLPGDFLPGLRTGLCRGRPGRPGDRVLAGS</sequence>
<feature type="region of interest" description="Disordered" evidence="1">
    <location>
        <begin position="33"/>
        <end position="65"/>
    </location>
</feature>
<reference evidence="2" key="1">
    <citation type="journal article" date="2014" name="Gene">
        <title>Genome-guided analysis of transformation efficiency and carbon dioxide assimilation by Moorella thermoacetica Y72.</title>
        <authorList>
            <person name="Tsukahara K."/>
            <person name="Kita A."/>
            <person name="Nakashimada Y."/>
            <person name="Hoshino T."/>
            <person name="Murakami K."/>
        </authorList>
    </citation>
    <scope>NUCLEOTIDE SEQUENCE [LARGE SCALE GENOMIC DNA]</scope>
    <source>
        <strain evidence="2">Y72</strain>
    </source>
</reference>
<gene>
    <name evidence="2" type="ORF">MTY_2616</name>
</gene>
<protein>
    <submittedName>
        <fullName evidence="2">Uncharacterized protein</fullName>
    </submittedName>
</protein>
<name>A0A0S6UJW6_NEOTH</name>
<feature type="compositionally biased region" description="Gly residues" evidence="1">
    <location>
        <begin position="52"/>
        <end position="65"/>
    </location>
</feature>
<dbReference type="EMBL" id="DF238840">
    <property type="protein sequence ID" value="GAF27275.1"/>
    <property type="molecule type" value="Genomic_DNA"/>
</dbReference>
<proteinExistence type="predicted"/>
<organism evidence="2">
    <name type="scientific">Moorella thermoacetica Y72</name>
    <dbReference type="NCBI Taxonomy" id="1325331"/>
    <lineage>
        <taxon>Bacteria</taxon>
        <taxon>Bacillati</taxon>
        <taxon>Bacillota</taxon>
        <taxon>Clostridia</taxon>
        <taxon>Neomoorellales</taxon>
        <taxon>Neomoorellaceae</taxon>
        <taxon>Neomoorella</taxon>
    </lineage>
</organism>
<feature type="compositionally biased region" description="Low complexity" evidence="1">
    <location>
        <begin position="7"/>
        <end position="21"/>
    </location>
</feature>
<feature type="region of interest" description="Disordered" evidence="1">
    <location>
        <begin position="1"/>
        <end position="21"/>
    </location>
</feature>